<evidence type="ECO:0000259" key="12">
    <source>
        <dbReference type="Pfam" id="PF02602"/>
    </source>
</evidence>
<dbReference type="EC" id="4.2.1.75" evidence="3"/>
<dbReference type="GO" id="GO:0006785">
    <property type="term" value="P:heme B biosynthetic process"/>
    <property type="evidence" value="ECO:0007669"/>
    <property type="project" value="UniProtKB-ARBA"/>
</dbReference>
<keyword evidence="4" id="KW-0350">Heme biosynthesis</keyword>
<comment type="similarity">
    <text evidence="2">Belongs to the uroporphyrinogen-III synthase family.</text>
</comment>
<evidence type="ECO:0000256" key="4">
    <source>
        <dbReference type="ARBA" id="ARBA00023133"/>
    </source>
</evidence>
<protein>
    <recommendedName>
        <fullName evidence="9">Uroporphyrinogen-III synthase</fullName>
        <ecNumber evidence="3">4.2.1.75</ecNumber>
    </recommendedName>
    <alternativeName>
        <fullName evidence="8">Hydroxymethylbilane hydrolyase [cyclizing]</fullName>
    </alternativeName>
    <alternativeName>
        <fullName evidence="7">Uroporphyrinogen-III cosynthase</fullName>
    </alternativeName>
</protein>
<keyword evidence="5" id="KW-0456">Lyase</keyword>
<dbReference type="AlphaFoldDB" id="A0A1B6GE90"/>
<dbReference type="Pfam" id="PF02602">
    <property type="entry name" value="HEM4"/>
    <property type="match status" value="1"/>
</dbReference>
<evidence type="ECO:0000256" key="1">
    <source>
        <dbReference type="ARBA" id="ARBA00004772"/>
    </source>
</evidence>
<evidence type="ECO:0000256" key="9">
    <source>
        <dbReference type="ARBA" id="ARBA00040167"/>
    </source>
</evidence>
<dbReference type="CDD" id="cd06578">
    <property type="entry name" value="HemD"/>
    <property type="match status" value="1"/>
</dbReference>
<evidence type="ECO:0000256" key="11">
    <source>
        <dbReference type="ARBA" id="ARBA00060039"/>
    </source>
</evidence>
<gene>
    <name evidence="13" type="ORF">g.20780</name>
</gene>
<reference evidence="13" key="1">
    <citation type="submission" date="2015-11" db="EMBL/GenBank/DDBJ databases">
        <title>De novo transcriptome assembly of four potential Pierce s Disease insect vectors from Arizona vineyards.</title>
        <authorList>
            <person name="Tassone E.E."/>
        </authorList>
    </citation>
    <scope>NUCLEOTIDE SEQUENCE</scope>
</reference>
<sequence length="275" mass="29873">LEEDLLGAQKRSTMKDNQNAVLVFKAISDDLGDKDPYVKVLADKGFSVQTIPVLEFKFKNLIVLKEKLDRPDRYGGLILSNPRCVQAVADAVGGADELPDEWRELPVFAVGETTARQAKDLLNICTTTSGNVATLTTMIVKKRSLNPLLLPTGNIQLDTMDRLLTKQGVATDMVEVYTTVPHPQIEENLQAALEVCVPHYVVYFSPSGVHSSYPILKEAVDVEETKWISIGPTTGAAIESHGLKVSASASKPTPECLAEAIANCAPRVSGNRFVL</sequence>
<evidence type="ECO:0000256" key="10">
    <source>
        <dbReference type="ARBA" id="ARBA00048617"/>
    </source>
</evidence>
<dbReference type="EMBL" id="GECZ01009007">
    <property type="protein sequence ID" value="JAS60762.1"/>
    <property type="molecule type" value="Transcribed_RNA"/>
</dbReference>
<keyword evidence="6" id="KW-0627">Porphyrin biosynthesis</keyword>
<name>A0A1B6GE90_9HEMI</name>
<comment type="function">
    <text evidence="11">Catalyzes cyclization of the linear tetrapyrrole, hydroxymethylbilane, to the macrocyclic uroporphyrinogen III, the branch point for the various sub-pathways leading to the wide diversity of porphyrins. Porphyrins act as cofactors for a multitude of enzymes that perform a variety of processes within the cell such as methionine synthesis (vitamin B12) or oxygen transport (heme).</text>
</comment>
<evidence type="ECO:0000256" key="8">
    <source>
        <dbReference type="ARBA" id="ARBA00032649"/>
    </source>
</evidence>
<dbReference type="GO" id="GO:0005829">
    <property type="term" value="C:cytosol"/>
    <property type="evidence" value="ECO:0007669"/>
    <property type="project" value="TreeGrafter"/>
</dbReference>
<evidence type="ECO:0000256" key="5">
    <source>
        <dbReference type="ARBA" id="ARBA00023239"/>
    </source>
</evidence>
<dbReference type="UniPathway" id="UPA00251">
    <property type="reaction ID" value="UER00320"/>
</dbReference>
<feature type="domain" description="Tetrapyrrole biosynthesis uroporphyrinogen III synthase" evidence="12">
    <location>
        <begin position="36"/>
        <end position="257"/>
    </location>
</feature>
<comment type="pathway">
    <text evidence="1">Porphyrin-containing compound metabolism; protoporphyrin-IX biosynthesis; coproporphyrinogen-III from 5-aminolevulinate: step 3/4.</text>
</comment>
<accession>A0A1B6GE90</accession>
<comment type="catalytic activity">
    <reaction evidence="10">
        <text>hydroxymethylbilane = uroporphyrinogen III + H2O</text>
        <dbReference type="Rhea" id="RHEA:18965"/>
        <dbReference type="ChEBI" id="CHEBI:15377"/>
        <dbReference type="ChEBI" id="CHEBI:57308"/>
        <dbReference type="ChEBI" id="CHEBI:57845"/>
        <dbReference type="EC" id="4.2.1.75"/>
    </reaction>
</comment>
<dbReference type="GO" id="GO:0006782">
    <property type="term" value="P:protoporphyrinogen IX biosynthetic process"/>
    <property type="evidence" value="ECO:0007669"/>
    <property type="project" value="UniProtKB-UniPathway"/>
</dbReference>
<dbReference type="SUPFAM" id="SSF69618">
    <property type="entry name" value="HemD-like"/>
    <property type="match status" value="1"/>
</dbReference>
<feature type="non-terminal residue" evidence="13">
    <location>
        <position position="1"/>
    </location>
</feature>
<dbReference type="Gene3D" id="3.40.50.10090">
    <property type="match status" value="2"/>
</dbReference>
<dbReference type="FunFam" id="3.40.50.10090:FF:000003">
    <property type="entry name" value="uroporphyrinogen-III synthase"/>
    <property type="match status" value="1"/>
</dbReference>
<evidence type="ECO:0000256" key="7">
    <source>
        <dbReference type="ARBA" id="ARBA00031702"/>
    </source>
</evidence>
<dbReference type="GO" id="GO:0006780">
    <property type="term" value="P:uroporphyrinogen III biosynthetic process"/>
    <property type="evidence" value="ECO:0007669"/>
    <property type="project" value="InterPro"/>
</dbReference>
<dbReference type="PANTHER" id="PTHR12390">
    <property type="entry name" value="UROPORPHYRINOGEN III SYNTHASE"/>
    <property type="match status" value="1"/>
</dbReference>
<evidence type="ECO:0000256" key="2">
    <source>
        <dbReference type="ARBA" id="ARBA00008133"/>
    </source>
</evidence>
<dbReference type="InterPro" id="IPR039793">
    <property type="entry name" value="UROS/Hem4"/>
</dbReference>
<proteinExistence type="inferred from homology"/>
<dbReference type="GO" id="GO:0004852">
    <property type="term" value="F:uroporphyrinogen-III synthase activity"/>
    <property type="evidence" value="ECO:0007669"/>
    <property type="project" value="UniProtKB-EC"/>
</dbReference>
<evidence type="ECO:0000256" key="3">
    <source>
        <dbReference type="ARBA" id="ARBA00013109"/>
    </source>
</evidence>
<dbReference type="InterPro" id="IPR036108">
    <property type="entry name" value="4pyrrol_syn_uPrphyn_synt_sf"/>
</dbReference>
<dbReference type="InterPro" id="IPR003754">
    <property type="entry name" value="4pyrrol_synth_uPrphyn_synth"/>
</dbReference>
<dbReference type="PANTHER" id="PTHR12390:SF0">
    <property type="entry name" value="UROPORPHYRINOGEN-III SYNTHASE"/>
    <property type="match status" value="1"/>
</dbReference>
<evidence type="ECO:0000256" key="6">
    <source>
        <dbReference type="ARBA" id="ARBA00023244"/>
    </source>
</evidence>
<evidence type="ECO:0000313" key="13">
    <source>
        <dbReference type="EMBL" id="JAS60762.1"/>
    </source>
</evidence>
<organism evidence="13">
    <name type="scientific">Cuerna arida</name>
    <dbReference type="NCBI Taxonomy" id="1464854"/>
    <lineage>
        <taxon>Eukaryota</taxon>
        <taxon>Metazoa</taxon>
        <taxon>Ecdysozoa</taxon>
        <taxon>Arthropoda</taxon>
        <taxon>Hexapoda</taxon>
        <taxon>Insecta</taxon>
        <taxon>Pterygota</taxon>
        <taxon>Neoptera</taxon>
        <taxon>Paraneoptera</taxon>
        <taxon>Hemiptera</taxon>
        <taxon>Auchenorrhyncha</taxon>
        <taxon>Membracoidea</taxon>
        <taxon>Cicadellidae</taxon>
        <taxon>Cicadellinae</taxon>
        <taxon>Proconiini</taxon>
        <taxon>Cuerna</taxon>
    </lineage>
</organism>